<proteinExistence type="predicted"/>
<accession>A0AAW2YIM3</accession>
<dbReference type="SUPFAM" id="SSF52087">
    <property type="entry name" value="CRAL/TRIO domain"/>
    <property type="match status" value="1"/>
</dbReference>
<dbReference type="InterPro" id="IPR036273">
    <property type="entry name" value="CRAL/TRIO_N_dom_sf"/>
</dbReference>
<dbReference type="Proteomes" id="UP001431209">
    <property type="component" value="Unassembled WGS sequence"/>
</dbReference>
<reference evidence="2 3" key="1">
    <citation type="submission" date="2024-03" db="EMBL/GenBank/DDBJ databases">
        <title>The Acrasis kona genome and developmental transcriptomes reveal deep origins of eukaryotic multicellular pathways.</title>
        <authorList>
            <person name="Sheikh S."/>
            <person name="Fu C.-J."/>
            <person name="Brown M.W."/>
            <person name="Baldauf S.L."/>
        </authorList>
    </citation>
    <scope>NUCLEOTIDE SEQUENCE [LARGE SCALE GENOMIC DNA]</scope>
    <source>
        <strain evidence="2 3">ATCC MYA-3509</strain>
    </source>
</reference>
<dbReference type="Gene3D" id="3.40.525.10">
    <property type="entry name" value="CRAL-TRIO lipid binding domain"/>
    <property type="match status" value="1"/>
</dbReference>
<organism evidence="2 3">
    <name type="scientific">Acrasis kona</name>
    <dbReference type="NCBI Taxonomy" id="1008807"/>
    <lineage>
        <taxon>Eukaryota</taxon>
        <taxon>Discoba</taxon>
        <taxon>Heterolobosea</taxon>
        <taxon>Tetramitia</taxon>
        <taxon>Eutetramitia</taxon>
        <taxon>Acrasidae</taxon>
        <taxon>Acrasis</taxon>
    </lineage>
</organism>
<protein>
    <submittedName>
        <fullName evidence="2">Rsc5</fullName>
    </submittedName>
</protein>
<evidence type="ECO:0000313" key="3">
    <source>
        <dbReference type="Proteomes" id="UP001431209"/>
    </source>
</evidence>
<gene>
    <name evidence="2" type="ORF">AKO1_005994</name>
</gene>
<sequence length="272" mass="32067">MVTSEPASRNVQPPVHLMDEKKQAIFEEFKKQVFALDLNEKQKNWCDDKCLKRYLRARDFDIKKSLNMIKNTIQWRATYKPDEITPESISKAAAGGSLYQRGIDKFGRPMMFVTPALDKHSQADPETSIKMLVYFLEKVIALMDENVETQVWVLDFKDYQAKNMPPISMSKHMIEILSNHYPERMGIGMMVNVPKVFKMFWGLISPVIHPNTKQKIIFIKDDQDLKDTFNQLCDNENTEKRFFGQSEWTYSHDQYWADEKVWDENRRNPKPE</sequence>
<dbReference type="SMART" id="SM01100">
    <property type="entry name" value="CRAL_TRIO_N"/>
    <property type="match status" value="1"/>
</dbReference>
<dbReference type="PANTHER" id="PTHR45824:SF29">
    <property type="entry name" value="GH16843P"/>
    <property type="match status" value="1"/>
</dbReference>
<dbReference type="InterPro" id="IPR001251">
    <property type="entry name" value="CRAL-TRIO_dom"/>
</dbReference>
<dbReference type="GO" id="GO:0008526">
    <property type="term" value="F:phosphatidylinositol transfer activity"/>
    <property type="evidence" value="ECO:0007669"/>
    <property type="project" value="TreeGrafter"/>
</dbReference>
<dbReference type="InterPro" id="IPR052578">
    <property type="entry name" value="PI_Transfer_CRAL-TRIO"/>
</dbReference>
<dbReference type="EMBL" id="JAOPGA020000101">
    <property type="protein sequence ID" value="KAL0476800.1"/>
    <property type="molecule type" value="Genomic_DNA"/>
</dbReference>
<dbReference type="PROSITE" id="PS50191">
    <property type="entry name" value="CRAL_TRIO"/>
    <property type="match status" value="1"/>
</dbReference>
<dbReference type="SMART" id="SM00516">
    <property type="entry name" value="SEC14"/>
    <property type="match status" value="1"/>
</dbReference>
<dbReference type="AlphaFoldDB" id="A0AAW2YIM3"/>
<evidence type="ECO:0000313" key="2">
    <source>
        <dbReference type="EMBL" id="KAL0476800.1"/>
    </source>
</evidence>
<dbReference type="PANTHER" id="PTHR45824">
    <property type="entry name" value="GH16843P"/>
    <property type="match status" value="1"/>
</dbReference>
<dbReference type="SUPFAM" id="SSF46938">
    <property type="entry name" value="CRAL/TRIO N-terminal domain"/>
    <property type="match status" value="1"/>
</dbReference>
<dbReference type="CDD" id="cd00170">
    <property type="entry name" value="SEC14"/>
    <property type="match status" value="1"/>
</dbReference>
<name>A0AAW2YIM3_9EUKA</name>
<comment type="caution">
    <text evidence="2">The sequence shown here is derived from an EMBL/GenBank/DDBJ whole genome shotgun (WGS) entry which is preliminary data.</text>
</comment>
<dbReference type="Pfam" id="PF03765">
    <property type="entry name" value="CRAL_TRIO_N"/>
    <property type="match status" value="1"/>
</dbReference>
<evidence type="ECO:0000259" key="1">
    <source>
        <dbReference type="PROSITE" id="PS50191"/>
    </source>
</evidence>
<dbReference type="InterPro" id="IPR036865">
    <property type="entry name" value="CRAL-TRIO_dom_sf"/>
</dbReference>
<feature type="domain" description="CRAL-TRIO" evidence="1">
    <location>
        <begin position="86"/>
        <end position="250"/>
    </location>
</feature>
<keyword evidence="3" id="KW-1185">Reference proteome</keyword>
<dbReference type="InterPro" id="IPR011074">
    <property type="entry name" value="CRAL/TRIO_N_dom"/>
</dbReference>
<dbReference type="Pfam" id="PF00650">
    <property type="entry name" value="CRAL_TRIO"/>
    <property type="match status" value="1"/>
</dbReference>